<sequence>MDSRFRGSDGMGDIARLKLRLNLRHSRAGGNPDLRAASSKPSAAAPAPKQKRPANRKACGSVKEVTRRNSKGAMSSEFRVRGSGLRFRSHRHHPGHNRPAGIPTQAARCALECAFKAVAQRSCRATGSGMGPVQFHFQFLPGLARCHKAACPVGRGKQDGPGFAIGGF</sequence>
<dbReference type="EMBL" id="OBMM01000001">
    <property type="protein sequence ID" value="SOB95039.1"/>
    <property type="molecule type" value="Genomic_DNA"/>
</dbReference>
<proteinExistence type="predicted"/>
<evidence type="ECO:0000313" key="2">
    <source>
        <dbReference type="EMBL" id="SOB95039.1"/>
    </source>
</evidence>
<feature type="region of interest" description="Disordered" evidence="1">
    <location>
        <begin position="26"/>
        <end position="83"/>
    </location>
</feature>
<reference evidence="2 3" key="1">
    <citation type="submission" date="2017-08" db="EMBL/GenBank/DDBJ databases">
        <authorList>
            <person name="de Groot N.N."/>
        </authorList>
    </citation>
    <scope>NUCLEOTIDE SEQUENCE [LARGE SCALE GENOMIC DNA]</scope>
    <source>
        <strain evidence="2 3">USBA 78</strain>
    </source>
</reference>
<protein>
    <submittedName>
        <fullName evidence="2">Uncharacterized protein</fullName>
    </submittedName>
</protein>
<evidence type="ECO:0000313" key="3">
    <source>
        <dbReference type="Proteomes" id="UP000219068"/>
    </source>
</evidence>
<gene>
    <name evidence="2" type="ORF">SAMN05428964_1011347</name>
</gene>
<accession>A0A285RMV9</accession>
<name>A0A285RMV9_9PROT</name>
<dbReference type="Proteomes" id="UP000219068">
    <property type="component" value="Unassembled WGS sequence"/>
</dbReference>
<organism evidence="2 3">
    <name type="scientific">Thalassospira xiamenensis</name>
    <dbReference type="NCBI Taxonomy" id="220697"/>
    <lineage>
        <taxon>Bacteria</taxon>
        <taxon>Pseudomonadati</taxon>
        <taxon>Pseudomonadota</taxon>
        <taxon>Alphaproteobacteria</taxon>
        <taxon>Rhodospirillales</taxon>
        <taxon>Thalassospiraceae</taxon>
        <taxon>Thalassospira</taxon>
    </lineage>
</organism>
<dbReference type="AlphaFoldDB" id="A0A285RMV9"/>
<evidence type="ECO:0000256" key="1">
    <source>
        <dbReference type="SAM" id="MobiDB-lite"/>
    </source>
</evidence>
<feature type="compositionally biased region" description="Low complexity" evidence="1">
    <location>
        <begin position="35"/>
        <end position="48"/>
    </location>
</feature>